<sequence>MYHSILTATFILSLLIILYHSRSLLPHSLTSRLPASLQPSPPSASLPYATCPPSSSLFSRLFISLSPTTHRYMPVPGFDWYSNTANGLSSTLFDISANIADGDSCSGLDPSGAQDIQTIMQTQSVSFDQARLIRHKQILVKNNIDPQTGLPLDSKVVTSLGRGLLGSSRDGITMYRVPLNLTLSDGLSGYMLLAFPSQLQSRLIPPADSNLINTSYVPPQGTALHNCWIDTAVSTFAEPHTIWPFENTTTLDHDGIPTDIGWLEPEDLGNQVVEALGTDNPTTRPDTPPPAKLLSWPEMTGIRTRKYHIKTMAKFKDIAHFWRHCANITYNAAATRLNVINHNSLLPHVYELYQQLRDNQSPFVNRHPHLLKCPVSIQQAAIDKALAARKAILTTSWNKNLPCGPIPTLSHCSKAKDRQNGFLIFLSPSSSTIIFDEGAAVKAPHTVSSVDVHTSRSAHKDGSLGAPKLRITPNTVKRCSSGQDNTLGCEEDTWVKICLCSQRGCHFLKDHCKAVSQLRTTKLEAGHKWGIQLDQYGDWYFLLSYNVPTSVVPQEQSLKQAIVVKSVDPGVRTLFAVYSSDSCMLDVGSQDNGICLEQLRCCNDKIQSCHHQRHQPHHQQPLPLPQTTSDPQLSQQAQSQLQETRQHCPALPFALSSVQCCKLQKCSKKVHKKLQQLINDLHCWMANYLATSSDIVVMPRMEVCKMIQRKNGNLH</sequence>
<organism evidence="4 5">
    <name type="scientific">Ustilago bromivora</name>
    <dbReference type="NCBI Taxonomy" id="307758"/>
    <lineage>
        <taxon>Eukaryota</taxon>
        <taxon>Fungi</taxon>
        <taxon>Dikarya</taxon>
        <taxon>Basidiomycota</taxon>
        <taxon>Ustilaginomycotina</taxon>
        <taxon>Ustilaginomycetes</taxon>
        <taxon>Ustilaginales</taxon>
        <taxon>Ustilaginaceae</taxon>
        <taxon>Ustilago</taxon>
    </lineage>
</organism>
<gene>
    <name evidence="4" type="ORF">UBRO_06511</name>
</gene>
<dbReference type="EMBL" id="LT558127">
    <property type="protein sequence ID" value="SAM83790.1"/>
    <property type="molecule type" value="Genomic_DNA"/>
</dbReference>
<evidence type="ECO:0000313" key="4">
    <source>
        <dbReference type="EMBL" id="SAM83790.1"/>
    </source>
</evidence>
<dbReference type="AlphaFoldDB" id="A0A1K0HGN6"/>
<protein>
    <submittedName>
        <fullName evidence="4">Uncharacterized protein</fullName>
    </submittedName>
</protein>
<accession>A0A1K0HGN6</accession>
<name>A0A1K0HGN6_9BASI</name>
<comment type="similarity">
    <text evidence="1">Belongs to the UPF0357 family.</text>
</comment>
<keyword evidence="2" id="KW-0732">Signal</keyword>
<proteinExistence type="inferred from homology"/>
<evidence type="ECO:0000313" key="5">
    <source>
        <dbReference type="Proteomes" id="UP000179920"/>
    </source>
</evidence>
<feature type="region of interest" description="Disordered" evidence="3">
    <location>
        <begin position="613"/>
        <end position="639"/>
    </location>
</feature>
<dbReference type="Proteomes" id="UP000179920">
    <property type="component" value="Chromosome XI"/>
</dbReference>
<evidence type="ECO:0000256" key="1">
    <source>
        <dbReference type="ARBA" id="ARBA00008325"/>
    </source>
</evidence>
<evidence type="ECO:0000256" key="3">
    <source>
        <dbReference type="SAM" id="MobiDB-lite"/>
    </source>
</evidence>
<evidence type="ECO:0000256" key="2">
    <source>
        <dbReference type="ARBA" id="ARBA00022729"/>
    </source>
</evidence>
<dbReference type="PANTHER" id="PTHR28023">
    <property type="entry name" value="UPF0357 PROTEIN YCL012C"/>
    <property type="match status" value="1"/>
</dbReference>
<reference evidence="5" key="1">
    <citation type="submission" date="2016-04" db="EMBL/GenBank/DDBJ databases">
        <authorList>
            <person name="Guldener U."/>
            <person name="Guldener U."/>
        </authorList>
    </citation>
    <scope>NUCLEOTIDE SEQUENCE [LARGE SCALE GENOMIC DNA]</scope>
    <source>
        <strain evidence="5">UB2112</strain>
    </source>
</reference>
<dbReference type="InterPro" id="IPR018559">
    <property type="entry name" value="DUF2015"/>
</dbReference>
<dbReference type="Pfam" id="PF09435">
    <property type="entry name" value="DUF2015"/>
    <property type="match status" value="1"/>
</dbReference>
<dbReference type="OrthoDB" id="447314at2759"/>
<dbReference type="PANTHER" id="PTHR28023:SF1">
    <property type="entry name" value="UPF0357 PROTEIN YCL012C"/>
    <property type="match status" value="1"/>
</dbReference>